<reference evidence="1" key="1">
    <citation type="submission" date="2007-03" db="EMBL/GenBank/DDBJ databases">
        <title>Annotation of Culex pipiens quinquefasciatus.</title>
        <authorList>
            <consortium name="The Broad Institute Genome Sequencing Platform"/>
            <person name="Atkinson P.W."/>
            <person name="Hemingway J."/>
            <person name="Christensen B.M."/>
            <person name="Higgs S."/>
            <person name="Kodira C."/>
            <person name="Hannick L."/>
            <person name="Megy K."/>
            <person name="O'Leary S."/>
            <person name="Pearson M."/>
            <person name="Haas B.J."/>
            <person name="Mauceli E."/>
            <person name="Wortman J.R."/>
            <person name="Lee N.H."/>
            <person name="Guigo R."/>
            <person name="Stanke M."/>
            <person name="Alvarado L."/>
            <person name="Amedeo P."/>
            <person name="Antoine C.H."/>
            <person name="Arensburger P."/>
            <person name="Bidwell S.L."/>
            <person name="Crawford M."/>
            <person name="Camaro F."/>
            <person name="Devon K."/>
            <person name="Engels R."/>
            <person name="Hammond M."/>
            <person name="Howarth C."/>
            <person name="Koehrsen M."/>
            <person name="Lawson D."/>
            <person name="Montgomery P."/>
            <person name="Nene V."/>
            <person name="Nusbaum C."/>
            <person name="Puiu D."/>
            <person name="Romero-Severson J."/>
            <person name="Severson D.W."/>
            <person name="Shumway M."/>
            <person name="Sisk P."/>
            <person name="Stolte C."/>
            <person name="Zeng Q."/>
            <person name="Eisenstadt E."/>
            <person name="Fraser-Liggett C."/>
            <person name="Strausberg R."/>
            <person name="Galagan J."/>
            <person name="Birren B."/>
            <person name="Collins F.H."/>
        </authorList>
    </citation>
    <scope>NUCLEOTIDE SEQUENCE [LARGE SCALE GENOMIC DNA]</scope>
    <source>
        <strain evidence="1">JHB</strain>
    </source>
</reference>
<dbReference type="Gene3D" id="1.20.1280.50">
    <property type="match status" value="1"/>
</dbReference>
<dbReference type="SUPFAM" id="SSF81383">
    <property type="entry name" value="F-box domain"/>
    <property type="match status" value="1"/>
</dbReference>
<protein>
    <submittedName>
        <fullName evidence="1">Predicted protein</fullName>
    </submittedName>
</protein>
<dbReference type="OrthoDB" id="3219396at2759"/>
<accession>B0WW72</accession>
<dbReference type="InParanoid" id="B0WW72"/>
<dbReference type="InterPro" id="IPR036047">
    <property type="entry name" value="F-box-like_dom_sf"/>
</dbReference>
<organism>
    <name type="scientific">Culex quinquefasciatus</name>
    <name type="common">Southern house mosquito</name>
    <name type="synonym">Culex pungens</name>
    <dbReference type="NCBI Taxonomy" id="7176"/>
    <lineage>
        <taxon>Eukaryota</taxon>
        <taxon>Metazoa</taxon>
        <taxon>Ecdysozoa</taxon>
        <taxon>Arthropoda</taxon>
        <taxon>Hexapoda</taxon>
        <taxon>Insecta</taxon>
        <taxon>Pterygota</taxon>
        <taxon>Neoptera</taxon>
        <taxon>Endopterygota</taxon>
        <taxon>Diptera</taxon>
        <taxon>Nematocera</taxon>
        <taxon>Culicoidea</taxon>
        <taxon>Culicidae</taxon>
        <taxon>Culicinae</taxon>
        <taxon>Culicini</taxon>
        <taxon>Culex</taxon>
        <taxon>Culex</taxon>
    </lineage>
</organism>
<dbReference type="VEuPathDB" id="VectorBase:CQUJHB006718"/>
<dbReference type="AlphaFoldDB" id="B0WW72"/>
<reference evidence="2" key="2">
    <citation type="submission" date="2021-02" db="UniProtKB">
        <authorList>
            <consortium name="EnsemblMetazoa"/>
        </authorList>
    </citation>
    <scope>IDENTIFICATION</scope>
    <source>
        <strain evidence="2">JHB</strain>
    </source>
</reference>
<gene>
    <name evidence="2" type="primary">6044077</name>
    <name evidence="1" type="ORF">CpipJ_CPIJ011425</name>
</gene>
<evidence type="ECO:0000313" key="3">
    <source>
        <dbReference type="Proteomes" id="UP000002320"/>
    </source>
</evidence>
<dbReference type="InterPro" id="IPR032675">
    <property type="entry name" value="LRR_dom_sf"/>
</dbReference>
<dbReference type="SUPFAM" id="SSF52047">
    <property type="entry name" value="RNI-like"/>
    <property type="match status" value="1"/>
</dbReference>
<dbReference type="HOGENOM" id="CLU_539969_0_0_1"/>
<dbReference type="EMBL" id="DS232139">
    <property type="protein sequence ID" value="EDS35904.1"/>
    <property type="molecule type" value="Genomic_DNA"/>
</dbReference>
<evidence type="ECO:0000313" key="1">
    <source>
        <dbReference type="EMBL" id="EDS35904.1"/>
    </source>
</evidence>
<dbReference type="VEuPathDB" id="VectorBase:CPIJ011425"/>
<evidence type="ECO:0000313" key="2">
    <source>
        <dbReference type="EnsemblMetazoa" id="CPIJ011425-PA"/>
    </source>
</evidence>
<dbReference type="Gene3D" id="3.80.10.10">
    <property type="entry name" value="Ribonuclease Inhibitor"/>
    <property type="match status" value="1"/>
</dbReference>
<dbReference type="KEGG" id="cqu:CpipJ_CPIJ011425"/>
<dbReference type="EnsemblMetazoa" id="CPIJ011425-RA">
    <property type="protein sequence ID" value="CPIJ011425-PA"/>
    <property type="gene ID" value="CPIJ011425"/>
</dbReference>
<sequence length="505" mass="58072">MNINNLPILEQIFQLLPVDDLKCASAVCFTWSQVAFSWPCMQNVQLKVAVSAFDDGVVPEVLETTGRRFRHVCLRVDRPIIDQPHRIELISEVLLKFGESLESLRFIWEVEDEMFDLNSMLTVLRYVPGLRELTVEDFIDRRDELAAVLPAITVDSLAGLERVKLPHSLMDNEQFNLAELAPNLLHLSAEFKGRYPWEAIWLLSGQLYSLSIRTETENNFQPLWQIDPSSLRRLRLSRLCCDLGDINDVKLDDARCFFFQCTAITVLKLELHVSLAVIRVIAENCSLLRELLVYDVDDGWQLLVILQRLERLTSLTVAEASFEGADSDIYQIRLPNLVELVLDAIYLEEPTKFFIVLDQIVPNLKFLQVSNYNRFDSDSYNLDILKSLFRAKLQSLDSLTLCDYTCAFPSHLLNYLNLLPKLQELELAYCSLAPWSRSAIVPGIKKLIVDTPITNYQLRKLLNVFPLVSRIEVLQAEDISAYSLEELSRITSRCEFFIRESRSNE</sequence>
<proteinExistence type="predicted"/>
<dbReference type="Proteomes" id="UP000002320">
    <property type="component" value="Unassembled WGS sequence"/>
</dbReference>
<name>B0WW72_CULQU</name>
<dbReference type="OMA" id="RFIWEVE"/>
<keyword evidence="3" id="KW-1185">Reference proteome</keyword>